<evidence type="ECO:0000313" key="3">
    <source>
        <dbReference type="Proteomes" id="UP000245680"/>
    </source>
</evidence>
<organism evidence="2 3">
    <name type="scientific">Meridianimarinicoccus roseus</name>
    <dbReference type="NCBI Taxonomy" id="2072018"/>
    <lineage>
        <taxon>Bacteria</taxon>
        <taxon>Pseudomonadati</taxon>
        <taxon>Pseudomonadota</taxon>
        <taxon>Alphaproteobacteria</taxon>
        <taxon>Rhodobacterales</taxon>
        <taxon>Paracoccaceae</taxon>
        <taxon>Meridianimarinicoccus</taxon>
    </lineage>
</organism>
<dbReference type="AlphaFoldDB" id="A0A2V2LF71"/>
<gene>
    <name evidence="2" type="ORF">DKT77_12850</name>
</gene>
<evidence type="ECO:0000256" key="1">
    <source>
        <dbReference type="SAM" id="MobiDB-lite"/>
    </source>
</evidence>
<keyword evidence="3" id="KW-1185">Reference proteome</keyword>
<sequence>MQYTNLTAGNRARITYLDGLTGTQRKAASRKYDVNGQRKPKQHVTDPGTGKPRAQNVSVWEFESAQDTPNRTRYRLIRRSKLGATTWYWAEHLPGNTFRYIEITGYPPIIPAVLPPAAPAPVPAAPVVPPAPLQLEAEESDSEEEVIPESWEDL</sequence>
<accession>A0A2V2LF71</accession>
<name>A0A2V2LF71_9RHOB</name>
<feature type="region of interest" description="Disordered" evidence="1">
    <location>
        <begin position="133"/>
        <end position="154"/>
    </location>
</feature>
<evidence type="ECO:0000313" key="2">
    <source>
        <dbReference type="EMBL" id="PWR02154.1"/>
    </source>
</evidence>
<feature type="compositionally biased region" description="Acidic residues" evidence="1">
    <location>
        <begin position="136"/>
        <end position="154"/>
    </location>
</feature>
<dbReference type="RefSeq" id="WP_109812107.1">
    <property type="nucleotide sequence ID" value="NZ_QGKU01000039.1"/>
</dbReference>
<dbReference type="Proteomes" id="UP000245680">
    <property type="component" value="Unassembled WGS sequence"/>
</dbReference>
<protein>
    <submittedName>
        <fullName evidence="2">Uncharacterized protein</fullName>
    </submittedName>
</protein>
<feature type="region of interest" description="Disordered" evidence="1">
    <location>
        <begin position="29"/>
        <end position="54"/>
    </location>
</feature>
<dbReference type="EMBL" id="QGKU01000039">
    <property type="protein sequence ID" value="PWR02154.1"/>
    <property type="molecule type" value="Genomic_DNA"/>
</dbReference>
<proteinExistence type="predicted"/>
<comment type="caution">
    <text evidence="2">The sequence shown here is derived from an EMBL/GenBank/DDBJ whole genome shotgun (WGS) entry which is preliminary data.</text>
</comment>
<reference evidence="2 3" key="1">
    <citation type="submission" date="2018-05" db="EMBL/GenBank/DDBJ databases">
        <title>Rhodobacteraceae gen. nov., sp. nov. isolated from sea water.</title>
        <authorList>
            <person name="Ren Y."/>
        </authorList>
    </citation>
    <scope>NUCLEOTIDE SEQUENCE [LARGE SCALE GENOMIC DNA]</scope>
    <source>
        <strain evidence="2 3">TG-679</strain>
    </source>
</reference>